<dbReference type="RefSeq" id="WP_318642007.1">
    <property type="nucleotide sequence ID" value="NZ_CP137892.1"/>
</dbReference>
<evidence type="ECO:0000313" key="2">
    <source>
        <dbReference type="Proteomes" id="UP001305928"/>
    </source>
</evidence>
<reference evidence="1 2" key="1">
    <citation type="submission" date="2023-11" db="EMBL/GenBank/DDBJ databases">
        <title>Complete genome of Pseudomonas benzenivorans BA3361.</title>
        <authorList>
            <person name="Shin S.Y."/>
            <person name="Song J."/>
            <person name="Kang H."/>
        </authorList>
    </citation>
    <scope>NUCLEOTIDE SEQUENCE [LARGE SCALE GENOMIC DNA]</scope>
    <source>
        <strain evidence="1 2">HNIBRBA3361</strain>
    </source>
</reference>
<dbReference type="Proteomes" id="UP001305928">
    <property type="component" value="Chromosome"/>
</dbReference>
<dbReference type="Gene3D" id="3.40.91.30">
    <property type="match status" value="1"/>
</dbReference>
<dbReference type="EMBL" id="CP137892">
    <property type="protein sequence ID" value="WPC03505.1"/>
    <property type="molecule type" value="Genomic_DNA"/>
</dbReference>
<keyword evidence="2" id="KW-1185">Reference proteome</keyword>
<organism evidence="1 2">
    <name type="scientific">Pseudomonas benzenivorans</name>
    <dbReference type="NCBI Taxonomy" id="556533"/>
    <lineage>
        <taxon>Bacteria</taxon>
        <taxon>Pseudomonadati</taxon>
        <taxon>Pseudomonadota</taxon>
        <taxon>Gammaproteobacteria</taxon>
        <taxon>Pseudomonadales</taxon>
        <taxon>Pseudomonadaceae</taxon>
        <taxon>Pseudomonas</taxon>
    </lineage>
</organism>
<sequence>MSTNPPKISLIDLCLTGPVADLLKKKDGYKEIDHSLLKSLCAEILDYQSKIDWNAYNAVMIGTSLPEDTPGFQKARDLPPYPRPFASWLELSEQYFGGLSDLEREPEDYKIPYIVEHKYKPDNICSENDRIIFEIKGVIRTLEEAGKYKQVAKQWNVHFVFVLQCRDIICPWTNYIRKDGSKMTLEEWCTKQGFDYCYAGETEQFRKSERFLKLIKTVGKGLPTLKEELKRKQNS</sequence>
<evidence type="ECO:0000313" key="1">
    <source>
        <dbReference type="EMBL" id="WPC03505.1"/>
    </source>
</evidence>
<protein>
    <recommendedName>
        <fullName evidence="3">YqaJ-like recombinase domain-containing protein</fullName>
    </recommendedName>
</protein>
<proteinExistence type="predicted"/>
<gene>
    <name evidence="1" type="ORF">SBP02_11985</name>
</gene>
<name>A0ABZ0PRI0_9PSED</name>
<evidence type="ECO:0008006" key="3">
    <source>
        <dbReference type="Google" id="ProtNLM"/>
    </source>
</evidence>
<accession>A0ABZ0PRI0</accession>